<dbReference type="Pfam" id="PF04085">
    <property type="entry name" value="MreC"/>
    <property type="match status" value="1"/>
</dbReference>
<gene>
    <name evidence="8" type="primary">mreC</name>
    <name evidence="8" type="ORF">PJ311_13520</name>
</gene>
<dbReference type="Gene3D" id="2.40.10.340">
    <property type="entry name" value="Rod shape-determining protein MreC, domain 1"/>
    <property type="match status" value="1"/>
</dbReference>
<dbReference type="RefSeq" id="WP_271341438.1">
    <property type="nucleotide sequence ID" value="NZ_JAQKAB010000009.1"/>
</dbReference>
<comment type="function">
    <text evidence="5">Involved in formation and maintenance of cell shape.</text>
</comment>
<evidence type="ECO:0000256" key="2">
    <source>
        <dbReference type="ARBA" id="ARBA00013855"/>
    </source>
</evidence>
<feature type="coiled-coil region" evidence="6">
    <location>
        <begin position="66"/>
        <end position="113"/>
    </location>
</feature>
<evidence type="ECO:0000313" key="9">
    <source>
        <dbReference type="Proteomes" id="UP001211894"/>
    </source>
</evidence>
<evidence type="ECO:0000256" key="4">
    <source>
        <dbReference type="ARBA" id="ARBA00032089"/>
    </source>
</evidence>
<feature type="domain" description="Rod shape-determining protein MreC beta-barrel core" evidence="7">
    <location>
        <begin position="123"/>
        <end position="283"/>
    </location>
</feature>
<evidence type="ECO:0000313" key="8">
    <source>
        <dbReference type="EMBL" id="MDA7027603.1"/>
    </source>
</evidence>
<evidence type="ECO:0000256" key="1">
    <source>
        <dbReference type="ARBA" id="ARBA00009369"/>
    </source>
</evidence>
<accession>A0ABT4X5N3</accession>
<dbReference type="PANTHER" id="PTHR34138:SF1">
    <property type="entry name" value="CELL SHAPE-DETERMINING PROTEIN MREC"/>
    <property type="match status" value="1"/>
</dbReference>
<dbReference type="Gene3D" id="2.40.10.350">
    <property type="entry name" value="Rod shape-determining protein MreC, domain 2"/>
    <property type="match status" value="1"/>
</dbReference>
<dbReference type="InterPro" id="IPR042175">
    <property type="entry name" value="Cell/Rod_MreC_2"/>
</dbReference>
<dbReference type="Gene3D" id="1.20.5.490">
    <property type="entry name" value="Single helix bin"/>
    <property type="match status" value="1"/>
</dbReference>
<protein>
    <recommendedName>
        <fullName evidence="2 5">Cell shape-determining protein MreC</fullName>
    </recommendedName>
    <alternativeName>
        <fullName evidence="4 5">Cell shape protein MreC</fullName>
    </alternativeName>
</protein>
<proteinExistence type="inferred from homology"/>
<evidence type="ECO:0000256" key="3">
    <source>
        <dbReference type="ARBA" id="ARBA00022960"/>
    </source>
</evidence>
<keyword evidence="3 5" id="KW-0133">Cell shape</keyword>
<name>A0ABT4X5N3_9BACI</name>
<keyword evidence="9" id="KW-1185">Reference proteome</keyword>
<sequence>MPQFFTNKRLMLLLLCIIILVAMIGFSLKNDRNATWPEKFIGDTTGVFQTIFHTPAQFVAGFFENIDDLKNTYDENERLRKKLDGQTQYEAKLQELENENKSLREQLGHLKSIRDYNPILATVIARNPDKYEWWNMITINKGAKHGVEKDMAVTDEKGNLLGKIKGTKVNNFTSTVQLLSATDRNNRISTIIAADKGKKTVNGIINGYDSDKKALSMEIIEPDEERKVKKGDLVETSGAGGVFPKGLIIGKVIDVEPDSYGLTKIAYVEPAADFYNIDNVIVIDRTLDTADIDQMKEKKKEKGS</sequence>
<organism evidence="8 9">
    <name type="scientific">Bacillus changyiensis</name>
    <dbReference type="NCBI Taxonomy" id="3004103"/>
    <lineage>
        <taxon>Bacteria</taxon>
        <taxon>Bacillati</taxon>
        <taxon>Bacillota</taxon>
        <taxon>Bacilli</taxon>
        <taxon>Bacillales</taxon>
        <taxon>Bacillaceae</taxon>
        <taxon>Bacillus</taxon>
    </lineage>
</organism>
<evidence type="ECO:0000259" key="7">
    <source>
        <dbReference type="Pfam" id="PF04085"/>
    </source>
</evidence>
<evidence type="ECO:0000256" key="5">
    <source>
        <dbReference type="PIRNR" id="PIRNR038471"/>
    </source>
</evidence>
<dbReference type="EMBL" id="JAQKAB010000009">
    <property type="protein sequence ID" value="MDA7027603.1"/>
    <property type="molecule type" value="Genomic_DNA"/>
</dbReference>
<dbReference type="NCBIfam" id="TIGR00219">
    <property type="entry name" value="mreC"/>
    <property type="match status" value="1"/>
</dbReference>
<keyword evidence="6" id="KW-0175">Coiled coil</keyword>
<dbReference type="PANTHER" id="PTHR34138">
    <property type="entry name" value="CELL SHAPE-DETERMINING PROTEIN MREC"/>
    <property type="match status" value="1"/>
</dbReference>
<comment type="similarity">
    <text evidence="1 5">Belongs to the MreC family.</text>
</comment>
<reference evidence="8 9" key="1">
    <citation type="submission" date="2023-01" db="EMBL/GenBank/DDBJ databases">
        <title>Bacillus changyiensis sp. nov., isolated from a coastal deposit.</title>
        <authorList>
            <person name="Xiao G."/>
            <person name="Lai Q."/>
            <person name="Hu Z."/>
            <person name="Shao Z."/>
        </authorList>
    </citation>
    <scope>NUCLEOTIDE SEQUENCE [LARGE SCALE GENOMIC DNA]</scope>
    <source>
        <strain evidence="8 9">CLL-7-23</strain>
    </source>
</reference>
<dbReference type="InterPro" id="IPR042177">
    <property type="entry name" value="Cell/Rod_1"/>
</dbReference>
<dbReference type="InterPro" id="IPR055342">
    <property type="entry name" value="MreC_beta-barrel_core"/>
</dbReference>
<dbReference type="Proteomes" id="UP001211894">
    <property type="component" value="Unassembled WGS sequence"/>
</dbReference>
<dbReference type="PIRSF" id="PIRSF038471">
    <property type="entry name" value="MreC"/>
    <property type="match status" value="1"/>
</dbReference>
<comment type="caution">
    <text evidence="8">The sequence shown here is derived from an EMBL/GenBank/DDBJ whole genome shotgun (WGS) entry which is preliminary data.</text>
</comment>
<evidence type="ECO:0000256" key="6">
    <source>
        <dbReference type="SAM" id="Coils"/>
    </source>
</evidence>
<dbReference type="InterPro" id="IPR007221">
    <property type="entry name" value="MreC"/>
</dbReference>